<dbReference type="EMBL" id="JABWDY010004889">
    <property type="protein sequence ID" value="KAF5204844.1"/>
    <property type="molecule type" value="Genomic_DNA"/>
</dbReference>
<gene>
    <name evidence="1" type="ORF">FRX31_005569</name>
</gene>
<dbReference type="InterPro" id="IPR036041">
    <property type="entry name" value="Ribosome-inact_prot_sf"/>
</dbReference>
<evidence type="ECO:0000313" key="1">
    <source>
        <dbReference type="EMBL" id="KAF5204844.1"/>
    </source>
</evidence>
<dbReference type="AlphaFoldDB" id="A0A7J6X571"/>
<dbReference type="OrthoDB" id="1323578at2759"/>
<keyword evidence="2" id="KW-1185">Reference proteome</keyword>
<comment type="caution">
    <text evidence="1">The sequence shown here is derived from an EMBL/GenBank/DDBJ whole genome shotgun (WGS) entry which is preliminary data.</text>
</comment>
<dbReference type="Proteomes" id="UP000554482">
    <property type="component" value="Unassembled WGS sequence"/>
</dbReference>
<accession>A0A7J6X571</accession>
<proteinExistence type="predicted"/>
<name>A0A7J6X571_THATH</name>
<organism evidence="1 2">
    <name type="scientific">Thalictrum thalictroides</name>
    <name type="common">Rue-anemone</name>
    <name type="synonym">Anemone thalictroides</name>
    <dbReference type="NCBI Taxonomy" id="46969"/>
    <lineage>
        <taxon>Eukaryota</taxon>
        <taxon>Viridiplantae</taxon>
        <taxon>Streptophyta</taxon>
        <taxon>Embryophyta</taxon>
        <taxon>Tracheophyta</taxon>
        <taxon>Spermatophyta</taxon>
        <taxon>Magnoliopsida</taxon>
        <taxon>Ranunculales</taxon>
        <taxon>Ranunculaceae</taxon>
        <taxon>Thalictroideae</taxon>
        <taxon>Thalictrum</taxon>
    </lineage>
</organism>
<sequence length="116" mass="13549">MNLYLIAFYAHHRGYQFESEFEIDHFSMLKPYDGKYTSQPWKHIGPKTMVDVVNLFAEQDSLDISLSVKACEVFFVHLSDAARLCPVESLVCKSLAPLEIGKFDKRTLKMRRWLFL</sequence>
<reference evidence="1 2" key="1">
    <citation type="submission" date="2020-06" db="EMBL/GenBank/DDBJ databases">
        <title>Transcriptomic and genomic resources for Thalictrum thalictroides and T. hernandezii: Facilitating candidate gene discovery in an emerging model plant lineage.</title>
        <authorList>
            <person name="Arias T."/>
            <person name="Riano-Pachon D.M."/>
            <person name="Di Stilio V.S."/>
        </authorList>
    </citation>
    <scope>NUCLEOTIDE SEQUENCE [LARGE SCALE GENOMIC DNA]</scope>
    <source>
        <strain evidence="2">cv. WT478/WT964</strain>
        <tissue evidence="1">Leaves</tissue>
    </source>
</reference>
<dbReference type="SUPFAM" id="SSF56371">
    <property type="entry name" value="Ribosome inactivating proteins (RIP)"/>
    <property type="match status" value="1"/>
</dbReference>
<dbReference type="GO" id="GO:0030598">
    <property type="term" value="F:rRNA N-glycosylase activity"/>
    <property type="evidence" value="ECO:0007669"/>
    <property type="project" value="InterPro"/>
</dbReference>
<protein>
    <submittedName>
        <fullName evidence="1">Uncharacterized protein</fullName>
    </submittedName>
</protein>
<dbReference type="GO" id="GO:0017148">
    <property type="term" value="P:negative regulation of translation"/>
    <property type="evidence" value="ECO:0007669"/>
    <property type="project" value="InterPro"/>
</dbReference>
<evidence type="ECO:0000313" key="2">
    <source>
        <dbReference type="Proteomes" id="UP000554482"/>
    </source>
</evidence>